<dbReference type="GO" id="GO:0000444">
    <property type="term" value="C:MIS12/MIND type complex"/>
    <property type="evidence" value="ECO:0007669"/>
    <property type="project" value="InterPro"/>
</dbReference>
<dbReference type="PANTHER" id="PTHR14778">
    <property type="entry name" value="KINETOCHORE-ASSOCIATED PROTEIN DSN1 HOMOLOG"/>
    <property type="match status" value="1"/>
</dbReference>
<feature type="compositionally biased region" description="Polar residues" evidence="1">
    <location>
        <begin position="270"/>
        <end position="283"/>
    </location>
</feature>
<feature type="region of interest" description="Disordered" evidence="1">
    <location>
        <begin position="267"/>
        <end position="295"/>
    </location>
</feature>
<keyword evidence="3" id="KW-1185">Reference proteome</keyword>
<evidence type="ECO:0000313" key="3">
    <source>
        <dbReference type="Proteomes" id="UP000092993"/>
    </source>
</evidence>
<reference evidence="2 3" key="1">
    <citation type="submission" date="2016-03" db="EMBL/GenBank/DDBJ databases">
        <title>Whole genome sequencing of Grifola frondosa 9006-11.</title>
        <authorList>
            <person name="Min B."/>
            <person name="Park H."/>
            <person name="Kim J.-G."/>
            <person name="Cho H."/>
            <person name="Oh Y.-L."/>
            <person name="Kong W.-S."/>
            <person name="Choi I.-G."/>
        </authorList>
    </citation>
    <scope>NUCLEOTIDE SEQUENCE [LARGE SCALE GENOMIC DNA]</scope>
    <source>
        <strain evidence="2 3">9006-11</strain>
    </source>
</reference>
<proteinExistence type="predicted"/>
<evidence type="ECO:0000313" key="2">
    <source>
        <dbReference type="EMBL" id="OBZ66167.1"/>
    </source>
</evidence>
<evidence type="ECO:0000256" key="1">
    <source>
        <dbReference type="SAM" id="MobiDB-lite"/>
    </source>
</evidence>
<sequence>MIPAHSQPPTKRKGTDEGNPLNNAVKKIRRETSTKAGPSNKRKLTGEEQPGGLVIVRAPSQGSHTLHIEPLPPEARASSRPPSIPPQHHLPSQQPSKRFRSDGGSSRSIGRIKDRQLYASPRADPEVDEDVRLMQSETDTLRRRSQAAEQAAGAINAEFQFPALKSHRQPPQMPSGERGHDTSYPIPLQETPQIERNKLMREGQTQRRRSSVSRVTRDVLTVTAAHPHTSVSGSSFYKHIDCDLPEPQRARQLLIWCSNRAMNELADQTPHASSSIQKSTNSGKDPPPLSSDDMRLMKRVEESVIRMLAEKKIDTNVYGMGGAANGDSQKPMKENEQNVKNRAREVRFNAHILRSKTEADAWKELVDFYNAYQATVASELDKRRQELASSKVKGKQRASVDDLNDWDVSNRDIPNHYLETGNLDLARIIIKAESDKNSPLRSRMDDLEHKMDRLHTFANSALQTTRVSEADLDQRFALLSISLASRSQPALSSLPSSSTALSSYLPSSLARPPQTTDPQDLLRALSRIDADRPQTQVAAIDGRASTDPSQTSRYAQESYDAWEGEMITSCFVLRLSRRSVPVPSLGHRCVSGASIWYDIGGL</sequence>
<dbReference type="OrthoDB" id="3364649at2759"/>
<feature type="region of interest" description="Disordered" evidence="1">
    <location>
        <begin position="1"/>
        <end position="132"/>
    </location>
</feature>
<feature type="compositionally biased region" description="Low complexity" evidence="1">
    <location>
        <begin position="74"/>
        <end position="109"/>
    </location>
</feature>
<evidence type="ECO:0008006" key="4">
    <source>
        <dbReference type="Google" id="ProtNLM"/>
    </source>
</evidence>
<dbReference type="AlphaFoldDB" id="A0A1C7LQ79"/>
<dbReference type="Proteomes" id="UP000092993">
    <property type="component" value="Unassembled WGS sequence"/>
</dbReference>
<accession>A0A1C7LQ79</accession>
<feature type="region of interest" description="Disordered" evidence="1">
    <location>
        <begin position="166"/>
        <end position="186"/>
    </location>
</feature>
<dbReference type="GO" id="GO:0051301">
    <property type="term" value="P:cell division"/>
    <property type="evidence" value="ECO:0007669"/>
    <property type="project" value="InterPro"/>
</dbReference>
<dbReference type="OMA" id="DVRQMQS"/>
<comment type="caution">
    <text evidence="2">The sequence shown here is derived from an EMBL/GenBank/DDBJ whole genome shotgun (WGS) entry which is preliminary data.</text>
</comment>
<dbReference type="STRING" id="5627.A0A1C7LQ79"/>
<dbReference type="GO" id="GO:0007059">
    <property type="term" value="P:chromosome segregation"/>
    <property type="evidence" value="ECO:0007669"/>
    <property type="project" value="InterPro"/>
</dbReference>
<dbReference type="PANTHER" id="PTHR14778:SF2">
    <property type="entry name" value="KINETOCHORE-ASSOCIATED PROTEIN DSN1 HOMOLOG"/>
    <property type="match status" value="1"/>
</dbReference>
<dbReference type="InterPro" id="IPR013218">
    <property type="entry name" value="Dsn1/Mis13"/>
</dbReference>
<dbReference type="Pfam" id="PF08202">
    <property type="entry name" value="MIS13"/>
    <property type="match status" value="1"/>
</dbReference>
<dbReference type="EMBL" id="LUGG01000032">
    <property type="protein sequence ID" value="OBZ66167.1"/>
    <property type="molecule type" value="Genomic_DNA"/>
</dbReference>
<protein>
    <recommendedName>
        <fullName evidence="4">Kinetochore protein mis13</fullName>
    </recommendedName>
</protein>
<organism evidence="2 3">
    <name type="scientific">Grifola frondosa</name>
    <name type="common">Maitake</name>
    <name type="synonym">Polyporus frondosus</name>
    <dbReference type="NCBI Taxonomy" id="5627"/>
    <lineage>
        <taxon>Eukaryota</taxon>
        <taxon>Fungi</taxon>
        <taxon>Dikarya</taxon>
        <taxon>Basidiomycota</taxon>
        <taxon>Agaricomycotina</taxon>
        <taxon>Agaricomycetes</taxon>
        <taxon>Polyporales</taxon>
        <taxon>Grifolaceae</taxon>
        <taxon>Grifola</taxon>
    </lineage>
</organism>
<gene>
    <name evidence="2" type="ORF">A0H81_13757</name>
</gene>
<name>A0A1C7LQ79_GRIFR</name>